<feature type="transmembrane region" description="Helical" evidence="6">
    <location>
        <begin position="153"/>
        <end position="172"/>
    </location>
</feature>
<proteinExistence type="predicted"/>
<sequence>MTNTTAIITAQTKRATAQTLRTIRNGAFVFVVAVIAAVVLIQAQGYAAFPTVAAGFDYSLGTPTAIARTFAWGLPLVVAALGVSLAFRSGMFNLGAEGQVYAGAMAAALTGAYIGPLFPALHLLLVTLVAAVVGGLIAGGLGWLRARWNVDEVVSTLLSNYILILFCTYLVTGPLRDPSRQSGTTRRVYDTAMFQEVIPRTGLTSGVVLVVIVAVFVWWLSERSVTGYRWRMTGNAHGFAAASGVDTARSQIRSMVVSGAFAATAGSLLVTASQGRYWTEIGSGIGWDAVLIALVARAKPVPTIIWVAVYSIMRSTARGIEQVSTVPSELSSVLISIIIIVVAARAGLFARAAGALARLTSRKGR</sequence>
<accession>A0A934Q7H5</accession>
<dbReference type="PANTHER" id="PTHR47089">
    <property type="entry name" value="ABC TRANSPORTER, PERMEASE PROTEIN"/>
    <property type="match status" value="1"/>
</dbReference>
<evidence type="ECO:0000256" key="1">
    <source>
        <dbReference type="ARBA" id="ARBA00004651"/>
    </source>
</evidence>
<reference evidence="7" key="1">
    <citation type="submission" date="2020-12" db="EMBL/GenBank/DDBJ databases">
        <title>Leucobacter sp. CAS1, isolated from Chromium sludge.</title>
        <authorList>
            <person name="Xu Z."/>
        </authorList>
    </citation>
    <scope>NUCLEOTIDE SEQUENCE</scope>
    <source>
        <strain evidence="7">CSA1</strain>
    </source>
</reference>
<keyword evidence="8" id="KW-1185">Reference proteome</keyword>
<name>A0A934Q7H5_9MICO</name>
<dbReference type="GO" id="GO:0005886">
    <property type="term" value="C:plasma membrane"/>
    <property type="evidence" value="ECO:0007669"/>
    <property type="project" value="UniProtKB-SubCell"/>
</dbReference>
<dbReference type="Proteomes" id="UP000608530">
    <property type="component" value="Unassembled WGS sequence"/>
</dbReference>
<dbReference type="EMBL" id="JAEHOH010000003">
    <property type="protein sequence ID" value="MBK0418089.1"/>
    <property type="molecule type" value="Genomic_DNA"/>
</dbReference>
<evidence type="ECO:0000256" key="5">
    <source>
        <dbReference type="ARBA" id="ARBA00023136"/>
    </source>
</evidence>
<comment type="subcellular location">
    <subcellularLocation>
        <location evidence="1">Cell membrane</location>
        <topology evidence="1">Multi-pass membrane protein</topology>
    </subcellularLocation>
</comment>
<comment type="caution">
    <text evidence="7">The sequence shown here is derived from an EMBL/GenBank/DDBJ whole genome shotgun (WGS) entry which is preliminary data.</text>
</comment>
<dbReference type="PANTHER" id="PTHR47089:SF1">
    <property type="entry name" value="GUANOSINE ABC TRANSPORTER PERMEASE PROTEIN NUPP"/>
    <property type="match status" value="1"/>
</dbReference>
<keyword evidence="4 6" id="KW-1133">Transmembrane helix</keyword>
<dbReference type="AlphaFoldDB" id="A0A934Q7H5"/>
<evidence type="ECO:0000256" key="3">
    <source>
        <dbReference type="ARBA" id="ARBA00022692"/>
    </source>
</evidence>
<evidence type="ECO:0000313" key="7">
    <source>
        <dbReference type="EMBL" id="MBK0418089.1"/>
    </source>
</evidence>
<feature type="transmembrane region" description="Helical" evidence="6">
    <location>
        <begin position="99"/>
        <end position="118"/>
    </location>
</feature>
<organism evidence="7 8">
    <name type="scientific">Leucobacter chromiisoli</name>
    <dbReference type="NCBI Taxonomy" id="2796471"/>
    <lineage>
        <taxon>Bacteria</taxon>
        <taxon>Bacillati</taxon>
        <taxon>Actinomycetota</taxon>
        <taxon>Actinomycetes</taxon>
        <taxon>Micrococcales</taxon>
        <taxon>Microbacteriaceae</taxon>
        <taxon>Leucobacter</taxon>
    </lineage>
</organism>
<evidence type="ECO:0000256" key="4">
    <source>
        <dbReference type="ARBA" id="ARBA00022989"/>
    </source>
</evidence>
<evidence type="ECO:0000313" key="8">
    <source>
        <dbReference type="Proteomes" id="UP000608530"/>
    </source>
</evidence>
<evidence type="ECO:0000256" key="2">
    <source>
        <dbReference type="ARBA" id="ARBA00022475"/>
    </source>
</evidence>
<dbReference type="GO" id="GO:0022857">
    <property type="term" value="F:transmembrane transporter activity"/>
    <property type="evidence" value="ECO:0007669"/>
    <property type="project" value="InterPro"/>
</dbReference>
<gene>
    <name evidence="7" type="ORF">JD276_03470</name>
</gene>
<dbReference type="InterPro" id="IPR001851">
    <property type="entry name" value="ABC_transp_permease"/>
</dbReference>
<feature type="transmembrane region" description="Helical" evidence="6">
    <location>
        <begin position="69"/>
        <end position="87"/>
    </location>
</feature>
<dbReference type="CDD" id="cd06580">
    <property type="entry name" value="TM_PBP1_transp_TpRbsC_like"/>
    <property type="match status" value="1"/>
</dbReference>
<dbReference type="Pfam" id="PF02653">
    <property type="entry name" value="BPD_transp_2"/>
    <property type="match status" value="1"/>
</dbReference>
<feature type="transmembrane region" description="Helical" evidence="6">
    <location>
        <begin position="289"/>
        <end position="313"/>
    </location>
</feature>
<keyword evidence="5 6" id="KW-0472">Membrane</keyword>
<feature type="transmembrane region" description="Helical" evidence="6">
    <location>
        <begin position="27"/>
        <end position="49"/>
    </location>
</feature>
<keyword evidence="2" id="KW-1003">Cell membrane</keyword>
<feature type="transmembrane region" description="Helical" evidence="6">
    <location>
        <begin position="124"/>
        <end position="144"/>
    </location>
</feature>
<feature type="transmembrane region" description="Helical" evidence="6">
    <location>
        <begin position="333"/>
        <end position="357"/>
    </location>
</feature>
<keyword evidence="3 6" id="KW-0812">Transmembrane</keyword>
<protein>
    <submittedName>
        <fullName evidence="7">ABC transporter permease</fullName>
    </submittedName>
</protein>
<feature type="transmembrane region" description="Helical" evidence="6">
    <location>
        <begin position="203"/>
        <end position="221"/>
    </location>
</feature>
<evidence type="ECO:0000256" key="6">
    <source>
        <dbReference type="SAM" id="Phobius"/>
    </source>
</evidence>
<dbReference type="RefSeq" id="WP_200113946.1">
    <property type="nucleotide sequence ID" value="NZ_JAEHOH010000003.1"/>
</dbReference>